<keyword evidence="5 13" id="KW-0732">Signal</keyword>
<comment type="caution">
    <text evidence="16">The sequence shown here is derived from an EMBL/GenBank/DDBJ whole genome shotgun (WGS) entry which is preliminary data.</text>
</comment>
<dbReference type="NCBIfam" id="TIGR01130">
    <property type="entry name" value="ER_PDI_fam"/>
    <property type="match status" value="1"/>
</dbReference>
<sequence>MKYQILIVFSVLLSAVFASDDVVVLTDANFASEIAKYDVVLVKFYAPWCGHCKRLAPEYEKAATILKKSDPPVTLVKVDCTVETSVCSKYGVSGYPTLKIFKGGEVSKDYEGPRESDGIVKTMNREAGPVSKKLETVEEARNFLDKDSVGVIGFFDAEDSNDAKTFLKVADQLPDIRFAHTVSDKVKEELKQSNGVVLFRPKVLQSRFEDAEVRFTESGTVKLKAFLQSEALGLCAERTMSNAANFGKPLFVAYFNVDYTKNPKGTNYWRNRIMKVGKQLREEGKTLYFAISNVDEMNRELEECGITENGGDKPVVCAWDSQNKKYKMTETFSVESFEQFISDFLAGKIEPFIKSEPVPESNDEPVKVVVGKNFDEIVNNPDKDVLIEFYAPWCGHCKSLAPKYDELAEKLKDENDIVIAKMDATANDVPKPYDVKGFPTLYFAPKGSKNSPKKYEGGREVDEFIKYLAKESTDGLQGYSRDGKKKKSKKADKTDL</sequence>
<evidence type="ECO:0000259" key="15">
    <source>
        <dbReference type="PROSITE" id="PS51352"/>
    </source>
</evidence>
<dbReference type="FunFam" id="3.40.30.10:FF:000303">
    <property type="entry name" value="Protein disulfide-isomerase"/>
    <property type="match status" value="1"/>
</dbReference>
<feature type="disulfide bond" description="Redox-active" evidence="11">
    <location>
        <begin position="394"/>
        <end position="397"/>
    </location>
</feature>
<dbReference type="EMBL" id="CAXITT010000025">
    <property type="protein sequence ID" value="CAL1527965.1"/>
    <property type="molecule type" value="Genomic_DNA"/>
</dbReference>
<evidence type="ECO:0000313" key="17">
    <source>
        <dbReference type="Proteomes" id="UP001497497"/>
    </source>
</evidence>
<accession>A0AAV2H465</accession>
<organism evidence="16 17">
    <name type="scientific">Lymnaea stagnalis</name>
    <name type="common">Great pond snail</name>
    <name type="synonym">Helix stagnalis</name>
    <dbReference type="NCBI Taxonomy" id="6523"/>
    <lineage>
        <taxon>Eukaryota</taxon>
        <taxon>Metazoa</taxon>
        <taxon>Spiralia</taxon>
        <taxon>Lophotrochozoa</taxon>
        <taxon>Mollusca</taxon>
        <taxon>Gastropoda</taxon>
        <taxon>Heterobranchia</taxon>
        <taxon>Euthyneura</taxon>
        <taxon>Panpulmonata</taxon>
        <taxon>Hygrophila</taxon>
        <taxon>Lymnaeoidea</taxon>
        <taxon>Lymnaeidae</taxon>
        <taxon>Lymnaea</taxon>
    </lineage>
</organism>
<evidence type="ECO:0000256" key="10">
    <source>
        <dbReference type="ARBA" id="ARBA00023284"/>
    </source>
</evidence>
<evidence type="ECO:0000256" key="2">
    <source>
        <dbReference type="ARBA" id="ARBA00004319"/>
    </source>
</evidence>
<evidence type="ECO:0000256" key="6">
    <source>
        <dbReference type="ARBA" id="ARBA00022737"/>
    </source>
</evidence>
<dbReference type="InterPro" id="IPR036249">
    <property type="entry name" value="Thioredoxin-like_sf"/>
</dbReference>
<dbReference type="InterPro" id="IPR013766">
    <property type="entry name" value="Thioredoxin_domain"/>
</dbReference>
<dbReference type="FunFam" id="3.40.30.10:FF:000077">
    <property type="entry name" value="Protein disulfide-isomerase"/>
    <property type="match status" value="1"/>
</dbReference>
<keyword evidence="10 11" id="KW-0676">Redox-active center</keyword>
<dbReference type="GO" id="GO:0005788">
    <property type="term" value="C:endoplasmic reticulum lumen"/>
    <property type="evidence" value="ECO:0007669"/>
    <property type="project" value="UniProtKB-SubCell"/>
</dbReference>
<evidence type="ECO:0000256" key="1">
    <source>
        <dbReference type="ARBA" id="ARBA00001182"/>
    </source>
</evidence>
<evidence type="ECO:0000256" key="7">
    <source>
        <dbReference type="ARBA" id="ARBA00022824"/>
    </source>
</evidence>
<evidence type="ECO:0000256" key="5">
    <source>
        <dbReference type="ARBA" id="ARBA00022729"/>
    </source>
</evidence>
<dbReference type="SUPFAM" id="SSF52833">
    <property type="entry name" value="Thioredoxin-like"/>
    <property type="match status" value="3"/>
</dbReference>
<dbReference type="InterPro" id="IPR017937">
    <property type="entry name" value="Thioredoxin_CS"/>
</dbReference>
<keyword evidence="8 11" id="KW-1015">Disulfide bond</keyword>
<dbReference type="EC" id="5.3.4.1" evidence="4 13"/>
<dbReference type="GO" id="GO:0003756">
    <property type="term" value="F:protein disulfide isomerase activity"/>
    <property type="evidence" value="ECO:0007669"/>
    <property type="project" value="UniProtKB-EC"/>
</dbReference>
<dbReference type="Proteomes" id="UP001497497">
    <property type="component" value="Unassembled WGS sequence"/>
</dbReference>
<feature type="signal peptide" evidence="13">
    <location>
        <begin position="1"/>
        <end position="18"/>
    </location>
</feature>
<dbReference type="GO" id="GO:0034976">
    <property type="term" value="P:response to endoplasmic reticulum stress"/>
    <property type="evidence" value="ECO:0007669"/>
    <property type="project" value="TreeGrafter"/>
</dbReference>
<feature type="region of interest" description="Disordered" evidence="14">
    <location>
        <begin position="474"/>
        <end position="496"/>
    </location>
</feature>
<feature type="domain" description="Thioredoxin" evidence="15">
    <location>
        <begin position="13"/>
        <end position="175"/>
    </location>
</feature>
<dbReference type="PROSITE" id="PS00194">
    <property type="entry name" value="THIOREDOXIN_1"/>
    <property type="match status" value="2"/>
</dbReference>
<dbReference type="Gene3D" id="3.40.30.10">
    <property type="entry name" value="Glutaredoxin"/>
    <property type="match status" value="4"/>
</dbReference>
<dbReference type="Pfam" id="PF13848">
    <property type="entry name" value="Thioredoxin_6"/>
    <property type="match status" value="1"/>
</dbReference>
<dbReference type="CDD" id="cd02961">
    <property type="entry name" value="PDI_a_family"/>
    <property type="match status" value="1"/>
</dbReference>
<evidence type="ECO:0000256" key="13">
    <source>
        <dbReference type="RuleBase" id="RU361130"/>
    </source>
</evidence>
<evidence type="ECO:0000256" key="12">
    <source>
        <dbReference type="RuleBase" id="RU004208"/>
    </source>
</evidence>
<evidence type="ECO:0000256" key="3">
    <source>
        <dbReference type="ARBA" id="ARBA00006347"/>
    </source>
</evidence>
<dbReference type="GO" id="GO:0006457">
    <property type="term" value="P:protein folding"/>
    <property type="evidence" value="ECO:0007669"/>
    <property type="project" value="TreeGrafter"/>
</dbReference>
<dbReference type="PANTHER" id="PTHR18929:SF132">
    <property type="entry name" value="PROTEIN DISULFIDE-ISOMERASE A3"/>
    <property type="match status" value="1"/>
</dbReference>
<dbReference type="Pfam" id="PF00085">
    <property type="entry name" value="Thioredoxin"/>
    <property type="match status" value="2"/>
</dbReference>
<protein>
    <recommendedName>
        <fullName evidence="4 13">Protein disulfide-isomerase</fullName>
        <ecNumber evidence="4 13">5.3.4.1</ecNumber>
    </recommendedName>
</protein>
<evidence type="ECO:0000256" key="8">
    <source>
        <dbReference type="ARBA" id="ARBA00023157"/>
    </source>
</evidence>
<dbReference type="FunFam" id="3.40.30.10:FF:000017">
    <property type="entry name" value="Protein disulfide-isomerase A4"/>
    <property type="match status" value="1"/>
</dbReference>
<dbReference type="InterPro" id="IPR005792">
    <property type="entry name" value="Prot_disulphide_isomerase"/>
</dbReference>
<dbReference type="CDD" id="cd03073">
    <property type="entry name" value="PDI_b'_ERp72_ERp57"/>
    <property type="match status" value="1"/>
</dbReference>
<proteinExistence type="inferred from homology"/>
<keyword evidence="6" id="KW-0677">Repeat</keyword>
<comment type="catalytic activity">
    <reaction evidence="1 13">
        <text>Catalyzes the rearrangement of -S-S- bonds in proteins.</text>
        <dbReference type="EC" id="5.3.4.1"/>
    </reaction>
</comment>
<feature type="domain" description="Thioredoxin" evidence="15">
    <location>
        <begin position="344"/>
        <end position="473"/>
    </location>
</feature>
<dbReference type="FunFam" id="3.40.30.10:FF:000045">
    <property type="entry name" value="Disulfide-isomerase A3"/>
    <property type="match status" value="1"/>
</dbReference>
<dbReference type="NCBIfam" id="TIGR01126">
    <property type="entry name" value="pdi_dom"/>
    <property type="match status" value="2"/>
</dbReference>
<feature type="disulfide bond" description="Redox-active" evidence="11">
    <location>
        <begin position="49"/>
        <end position="52"/>
    </location>
</feature>
<evidence type="ECO:0000256" key="14">
    <source>
        <dbReference type="SAM" id="MobiDB-lite"/>
    </source>
</evidence>
<reference evidence="16 17" key="1">
    <citation type="submission" date="2024-04" db="EMBL/GenBank/DDBJ databases">
        <authorList>
            <consortium name="Genoscope - CEA"/>
            <person name="William W."/>
        </authorList>
    </citation>
    <scope>NUCLEOTIDE SEQUENCE [LARGE SCALE GENOMIC DNA]</scope>
</reference>
<comment type="subcellular location">
    <subcellularLocation>
        <location evidence="2">Endoplasmic reticulum lumen</location>
    </subcellularLocation>
</comment>
<dbReference type="PROSITE" id="PS51352">
    <property type="entry name" value="THIOREDOXIN_2"/>
    <property type="match status" value="2"/>
</dbReference>
<keyword evidence="9 13" id="KW-0413">Isomerase</keyword>
<feature type="chain" id="PRO_5043091767" description="Protein disulfide-isomerase" evidence="13">
    <location>
        <begin position="19"/>
        <end position="496"/>
    </location>
</feature>
<dbReference type="AlphaFoldDB" id="A0AAV2H465"/>
<evidence type="ECO:0000256" key="4">
    <source>
        <dbReference type="ARBA" id="ARBA00012723"/>
    </source>
</evidence>
<name>A0AAV2H465_LYMST</name>
<dbReference type="InterPro" id="IPR005788">
    <property type="entry name" value="PDI_thioredoxin-like_dom"/>
</dbReference>
<keyword evidence="17" id="KW-1185">Reference proteome</keyword>
<comment type="similarity">
    <text evidence="3 12">Belongs to the protein disulfide isomerase family.</text>
</comment>
<gene>
    <name evidence="16" type="ORF">GSLYS_00002135001</name>
</gene>
<dbReference type="PANTHER" id="PTHR18929">
    <property type="entry name" value="PROTEIN DISULFIDE ISOMERASE"/>
    <property type="match status" value="1"/>
</dbReference>
<evidence type="ECO:0000313" key="16">
    <source>
        <dbReference type="EMBL" id="CAL1527965.1"/>
    </source>
</evidence>
<keyword evidence="7" id="KW-0256">Endoplasmic reticulum</keyword>
<evidence type="ECO:0000256" key="9">
    <source>
        <dbReference type="ARBA" id="ARBA00023235"/>
    </source>
</evidence>
<dbReference type="PRINTS" id="PR00421">
    <property type="entry name" value="THIOREDOXIN"/>
</dbReference>
<dbReference type="CDD" id="cd02995">
    <property type="entry name" value="PDI_a_PDI_a'_C"/>
    <property type="match status" value="1"/>
</dbReference>
<evidence type="ECO:0000256" key="11">
    <source>
        <dbReference type="PIRSR" id="PIRSR605792-51"/>
    </source>
</evidence>